<dbReference type="EMBL" id="UINC01205573">
    <property type="protein sequence ID" value="SVE26807.1"/>
    <property type="molecule type" value="Genomic_DNA"/>
</dbReference>
<gene>
    <name evidence="1" type="ORF">METZ01_LOCUS479661</name>
</gene>
<feature type="non-terminal residue" evidence="1">
    <location>
        <position position="242"/>
    </location>
</feature>
<accession>A0A383C300</accession>
<name>A0A383C300_9ZZZZ</name>
<organism evidence="1">
    <name type="scientific">marine metagenome</name>
    <dbReference type="NCBI Taxonomy" id="408172"/>
    <lineage>
        <taxon>unclassified sequences</taxon>
        <taxon>metagenomes</taxon>
        <taxon>ecological metagenomes</taxon>
    </lineage>
</organism>
<evidence type="ECO:0000313" key="1">
    <source>
        <dbReference type="EMBL" id="SVE26807.1"/>
    </source>
</evidence>
<reference evidence="1" key="1">
    <citation type="submission" date="2018-05" db="EMBL/GenBank/DDBJ databases">
        <authorList>
            <person name="Lanie J.A."/>
            <person name="Ng W.-L."/>
            <person name="Kazmierczak K.M."/>
            <person name="Andrzejewski T.M."/>
            <person name="Davidsen T.M."/>
            <person name="Wayne K.J."/>
            <person name="Tettelin H."/>
            <person name="Glass J.I."/>
            <person name="Rusch D."/>
            <person name="Podicherti R."/>
            <person name="Tsui H.-C.T."/>
            <person name="Winkler M.E."/>
        </authorList>
    </citation>
    <scope>NUCLEOTIDE SEQUENCE</scope>
</reference>
<sequence length="242" mass="26035">DKNTIKLSETVFKSKKLIPECISLTSTGSGHTIALINPPLSLTRGYKVGFAVSDASLTQVVSGKRTKIFDFELFRDANFTNPYFNNKQDGGFQVVGVGTVGVSTTARVDLSLTENTPNDLFYKLTPVNLNVNAPFKRNPIVDTDVINYSSLKISDSGYNGGHVITGIGSTTFKFVLPSQPEKDGYTKEEATILKYNTSSLTAVGAINDIRIISKGKNYLNIPVVTSIGSTLGVGGVIRLNSN</sequence>
<proteinExistence type="predicted"/>
<dbReference type="AlphaFoldDB" id="A0A383C300"/>
<feature type="non-terminal residue" evidence="1">
    <location>
        <position position="1"/>
    </location>
</feature>
<protein>
    <submittedName>
        <fullName evidence="1">Uncharacterized protein</fullName>
    </submittedName>
</protein>